<evidence type="ECO:0000313" key="5">
    <source>
        <dbReference type="EMBL" id="KXS99440.1"/>
    </source>
</evidence>
<proteinExistence type="inferred from homology"/>
<dbReference type="PANTHER" id="PTHR12534">
    <property type="entry name" value="30S RIBOSOMAL PROTEIN S2 PROKARYOTIC AND ORGANELLAR"/>
    <property type="match status" value="1"/>
</dbReference>
<comment type="caution">
    <text evidence="5">The sequence shown here is derived from an EMBL/GenBank/DDBJ whole genome shotgun (WGS) entry which is preliminary data.</text>
</comment>
<dbReference type="InterPro" id="IPR001865">
    <property type="entry name" value="Ribosomal_uS2"/>
</dbReference>
<name>A0A139HAG6_9PEZI</name>
<dbReference type="InterPro" id="IPR023591">
    <property type="entry name" value="Ribosomal_uS2_flav_dom_sf"/>
</dbReference>
<dbReference type="GO" id="GO:0006412">
    <property type="term" value="P:translation"/>
    <property type="evidence" value="ECO:0007669"/>
    <property type="project" value="InterPro"/>
</dbReference>
<dbReference type="OrthoDB" id="2320368at2759"/>
<keyword evidence="6" id="KW-1185">Reference proteome</keyword>
<protein>
    <recommendedName>
        <fullName evidence="7">Ribosomal protein S2</fullName>
    </recommendedName>
</protein>
<organism evidence="5 6">
    <name type="scientific">Pseudocercospora eumusae</name>
    <dbReference type="NCBI Taxonomy" id="321146"/>
    <lineage>
        <taxon>Eukaryota</taxon>
        <taxon>Fungi</taxon>
        <taxon>Dikarya</taxon>
        <taxon>Ascomycota</taxon>
        <taxon>Pezizomycotina</taxon>
        <taxon>Dothideomycetes</taxon>
        <taxon>Dothideomycetidae</taxon>
        <taxon>Mycosphaerellales</taxon>
        <taxon>Mycosphaerellaceae</taxon>
        <taxon>Pseudocercospora</taxon>
    </lineage>
</organism>
<sequence>MLACAGVVSSFAERTFAWHWKRSSDAPATIDLSISHTMIIRSLRLRHGRIALPRQLPIRRRQSSLEHSSQETPAPAPAPVGLPVFSAPSSQQDASVQAIVREVPLNDPNHPVAQDYAFYIHQKRVTQNVGSAIAPHYRPHELLTNPPRPSDITLELLIASQAHIGHSTSLWNPANARYIFGVRGERDPIHIISPDVIAAHLRRACKVVGGVAERGGLILFVGTREGQARAVVRAAQLSKGCHLFTKWIPGTITNGQQILGRCEKKVVDEKDQEVAGFEDQLGAKAAIKPDLVVCLNPLENYILLHECGLNNIPTIGIIDTDANPTWVTYPIPANDDSLRTVQVIAGVLGRAGQAGQEARLSRAARDGFVVYPAIHGLTAPGGRDSDERRTTREPRRRAIRQPSATAEEFSAASRIAAVSSADDEAVFPEDYDGVDVKQHEKDQALLSEAERTMAATHEDFPSATRDGIEGAAAVRSAEEMSDMDAAEDDGVVEQVDPSLTDENFASAEASTHDEDLAQFGVHFTSTSDPQIDDVQRDLHEKPEGESTFEQVADVEQELGEKAREPEVTDNPDIEESQKEVGGRKKI</sequence>
<comment type="similarity">
    <text evidence="1">Belongs to the universal ribosomal protein uS2 family.</text>
</comment>
<feature type="region of interest" description="Disordered" evidence="4">
    <location>
        <begin position="56"/>
        <end position="88"/>
    </location>
</feature>
<dbReference type="STRING" id="321146.A0A139HAG6"/>
<feature type="compositionally biased region" description="Basic and acidic residues" evidence="4">
    <location>
        <begin position="575"/>
        <end position="586"/>
    </location>
</feature>
<gene>
    <name evidence="5" type="ORF">AC578_8122</name>
</gene>
<dbReference type="PROSITE" id="PS00962">
    <property type="entry name" value="RIBOSOMAL_S2_1"/>
    <property type="match status" value="1"/>
</dbReference>
<dbReference type="Pfam" id="PF00318">
    <property type="entry name" value="Ribosomal_S2"/>
    <property type="match status" value="1"/>
</dbReference>
<feature type="region of interest" description="Disordered" evidence="4">
    <location>
        <begin position="473"/>
        <end position="586"/>
    </location>
</feature>
<evidence type="ECO:0000256" key="2">
    <source>
        <dbReference type="ARBA" id="ARBA00022980"/>
    </source>
</evidence>
<dbReference type="GO" id="GO:0005763">
    <property type="term" value="C:mitochondrial small ribosomal subunit"/>
    <property type="evidence" value="ECO:0007669"/>
    <property type="project" value="TreeGrafter"/>
</dbReference>
<evidence type="ECO:0000256" key="3">
    <source>
        <dbReference type="ARBA" id="ARBA00023274"/>
    </source>
</evidence>
<dbReference type="EMBL" id="LFZN01000092">
    <property type="protein sequence ID" value="KXS99440.1"/>
    <property type="molecule type" value="Genomic_DNA"/>
</dbReference>
<evidence type="ECO:0008006" key="7">
    <source>
        <dbReference type="Google" id="ProtNLM"/>
    </source>
</evidence>
<dbReference type="InterPro" id="IPR005706">
    <property type="entry name" value="Ribosomal_uS2_bac/mit/plastid"/>
</dbReference>
<dbReference type="CDD" id="cd01425">
    <property type="entry name" value="RPS2"/>
    <property type="match status" value="1"/>
</dbReference>
<dbReference type="AlphaFoldDB" id="A0A139HAG6"/>
<dbReference type="HAMAP" id="MF_00291_B">
    <property type="entry name" value="Ribosomal_uS2_B"/>
    <property type="match status" value="1"/>
</dbReference>
<dbReference type="InterPro" id="IPR018130">
    <property type="entry name" value="Ribosomal_uS2_CS"/>
</dbReference>
<feature type="region of interest" description="Disordered" evidence="4">
    <location>
        <begin position="379"/>
        <end position="406"/>
    </location>
</feature>
<evidence type="ECO:0000313" key="6">
    <source>
        <dbReference type="Proteomes" id="UP000070133"/>
    </source>
</evidence>
<feature type="compositionally biased region" description="Acidic residues" evidence="4">
    <location>
        <begin position="479"/>
        <end position="491"/>
    </location>
</feature>
<dbReference type="Proteomes" id="UP000070133">
    <property type="component" value="Unassembled WGS sequence"/>
</dbReference>
<dbReference type="Gene3D" id="3.40.50.10490">
    <property type="entry name" value="Glucose-6-phosphate isomerase like protein, domain 1"/>
    <property type="match status" value="1"/>
</dbReference>
<dbReference type="GO" id="GO:0003735">
    <property type="term" value="F:structural constituent of ribosome"/>
    <property type="evidence" value="ECO:0007669"/>
    <property type="project" value="InterPro"/>
</dbReference>
<keyword evidence="3" id="KW-0687">Ribonucleoprotein</keyword>
<feature type="compositionally biased region" description="Basic and acidic residues" evidence="4">
    <location>
        <begin position="383"/>
        <end position="393"/>
    </location>
</feature>
<evidence type="ECO:0000256" key="1">
    <source>
        <dbReference type="ARBA" id="ARBA00006242"/>
    </source>
</evidence>
<dbReference type="SUPFAM" id="SSF52313">
    <property type="entry name" value="Ribosomal protein S2"/>
    <property type="match status" value="1"/>
</dbReference>
<evidence type="ECO:0000256" key="4">
    <source>
        <dbReference type="SAM" id="MobiDB-lite"/>
    </source>
</evidence>
<keyword evidence="2" id="KW-0689">Ribosomal protein</keyword>
<accession>A0A139HAG6</accession>
<feature type="compositionally biased region" description="Basic and acidic residues" evidence="4">
    <location>
        <begin position="533"/>
        <end position="544"/>
    </location>
</feature>
<dbReference type="PANTHER" id="PTHR12534:SF0">
    <property type="entry name" value="SMALL RIBOSOMAL SUBUNIT PROTEIN US2M"/>
    <property type="match status" value="1"/>
</dbReference>
<dbReference type="PRINTS" id="PR00395">
    <property type="entry name" value="RIBOSOMALS2"/>
</dbReference>
<reference evidence="5 6" key="1">
    <citation type="submission" date="2015-07" db="EMBL/GenBank/DDBJ databases">
        <title>Comparative genomics of the Sigatoka disease complex on banana suggests a link between parallel evolutionary changes in Pseudocercospora fijiensis and Pseudocercospora eumusae and increased virulence on the banana host.</title>
        <authorList>
            <person name="Chang T.-C."/>
            <person name="Salvucci A."/>
            <person name="Crous P.W."/>
            <person name="Stergiopoulos I."/>
        </authorList>
    </citation>
    <scope>NUCLEOTIDE SEQUENCE [LARGE SCALE GENOMIC DNA]</scope>
    <source>
        <strain evidence="5 6">CBS 114824</strain>
    </source>
</reference>